<dbReference type="AlphaFoldDB" id="A0A8J5I4X6"/>
<feature type="compositionally biased region" description="Basic and acidic residues" evidence="5">
    <location>
        <begin position="316"/>
        <end position="330"/>
    </location>
</feature>
<evidence type="ECO:0000313" key="7">
    <source>
        <dbReference type="Proteomes" id="UP000734854"/>
    </source>
</evidence>
<dbReference type="GO" id="GO:0005634">
    <property type="term" value="C:nucleus"/>
    <property type="evidence" value="ECO:0007669"/>
    <property type="project" value="UniProtKB-SubCell"/>
</dbReference>
<reference evidence="6 7" key="1">
    <citation type="submission" date="2020-08" db="EMBL/GenBank/DDBJ databases">
        <title>Plant Genome Project.</title>
        <authorList>
            <person name="Zhang R.-G."/>
        </authorList>
    </citation>
    <scope>NUCLEOTIDE SEQUENCE [LARGE SCALE GENOMIC DNA]</scope>
    <source>
        <tissue evidence="6">Rhizome</tissue>
    </source>
</reference>
<feature type="compositionally biased region" description="Low complexity" evidence="5">
    <location>
        <begin position="422"/>
        <end position="433"/>
    </location>
</feature>
<protein>
    <submittedName>
        <fullName evidence="6">Uncharacterized protein</fullName>
    </submittedName>
</protein>
<keyword evidence="4" id="KW-0539">Nucleus</keyword>
<feature type="compositionally biased region" description="Low complexity" evidence="5">
    <location>
        <begin position="443"/>
        <end position="463"/>
    </location>
</feature>
<evidence type="ECO:0000256" key="3">
    <source>
        <dbReference type="ARBA" id="ARBA00022552"/>
    </source>
</evidence>
<name>A0A8J5I4X6_ZINOF</name>
<feature type="region of interest" description="Disordered" evidence="5">
    <location>
        <begin position="316"/>
        <end position="365"/>
    </location>
</feature>
<dbReference type="Proteomes" id="UP000734854">
    <property type="component" value="Unassembled WGS sequence"/>
</dbReference>
<comment type="similarity">
    <text evidence="2">Belongs to the RRP1 family.</text>
</comment>
<comment type="subcellular location">
    <subcellularLocation>
        <location evidence="1">Nucleus</location>
    </subcellularLocation>
</comment>
<feature type="region of interest" description="Disordered" evidence="5">
    <location>
        <begin position="420"/>
        <end position="464"/>
    </location>
</feature>
<organism evidence="6 7">
    <name type="scientific">Zingiber officinale</name>
    <name type="common">Ginger</name>
    <name type="synonym">Amomum zingiber</name>
    <dbReference type="NCBI Taxonomy" id="94328"/>
    <lineage>
        <taxon>Eukaryota</taxon>
        <taxon>Viridiplantae</taxon>
        <taxon>Streptophyta</taxon>
        <taxon>Embryophyta</taxon>
        <taxon>Tracheophyta</taxon>
        <taxon>Spermatophyta</taxon>
        <taxon>Magnoliopsida</taxon>
        <taxon>Liliopsida</taxon>
        <taxon>Zingiberales</taxon>
        <taxon>Zingiberaceae</taxon>
        <taxon>Zingiber</taxon>
    </lineage>
</organism>
<accession>A0A8J5I4X6</accession>
<comment type="caution">
    <text evidence="6">The sequence shown here is derived from an EMBL/GenBank/DDBJ whole genome shotgun (WGS) entry which is preliminary data.</text>
</comment>
<keyword evidence="7" id="KW-1185">Reference proteome</keyword>
<gene>
    <name evidence="6" type="ORF">ZIOFF_000746</name>
</gene>
<dbReference type="InterPro" id="IPR010301">
    <property type="entry name" value="RRP1"/>
</dbReference>
<dbReference type="GO" id="GO:0030688">
    <property type="term" value="C:preribosome, small subunit precursor"/>
    <property type="evidence" value="ECO:0007669"/>
    <property type="project" value="InterPro"/>
</dbReference>
<dbReference type="EMBL" id="JACMSC010000001">
    <property type="protein sequence ID" value="KAG6535723.1"/>
    <property type="molecule type" value="Genomic_DNA"/>
</dbReference>
<proteinExistence type="inferred from homology"/>
<evidence type="ECO:0000256" key="2">
    <source>
        <dbReference type="ARBA" id="ARBA00006374"/>
    </source>
</evidence>
<keyword evidence="3" id="KW-0698">rRNA processing</keyword>
<evidence type="ECO:0000256" key="5">
    <source>
        <dbReference type="SAM" id="MobiDB-lite"/>
    </source>
</evidence>
<evidence type="ECO:0000256" key="1">
    <source>
        <dbReference type="ARBA" id="ARBA00004123"/>
    </source>
</evidence>
<evidence type="ECO:0000256" key="4">
    <source>
        <dbReference type="ARBA" id="ARBA00023242"/>
    </source>
</evidence>
<dbReference type="Pfam" id="PF05997">
    <property type="entry name" value="Nop52"/>
    <property type="match status" value="1"/>
</dbReference>
<dbReference type="PANTHER" id="PTHR13026">
    <property type="entry name" value="NNP-1 PROTEIN NOVEL NUCLEAR PROTEIN 1 NOP52"/>
    <property type="match status" value="1"/>
</dbReference>
<evidence type="ECO:0000313" key="6">
    <source>
        <dbReference type="EMBL" id="KAG6535723.1"/>
    </source>
</evidence>
<sequence length="553" mass="61630">MDVVLTGAAIAKRLASCNRVTRERAVRAFSSWICHQANDAVSDADLIKIWKGLFYCFWHADKLPVQSELAGRLAALVETLPPPLAFRYFEAFLVTIRREWGGIDFLRLDKFYLLIRKFLRHAFLLLKKKAWDPALVGSMMGILLEKSLLASDNYLANGVKYHVSEAFLDETNDLLPLVVNTLELVIKPFILVLEKTADKVLVNKIKVNIFDRFLENGRKLLNPMKTEDQLELNSEEEKLSKIALLLAFSKMFFDAASASETLQGNRKFLFNLHEGFLKLENDLEKYGVHISAKYLDSGCSQDVTCRMVIESTEQVDVKNEDTEGAPDDKQTKKRKKPKASSDADKKKKNKSGKKNSLDSVTESHVVKTTSEIDDVVSAKNSDGDMMGTHEMIDFDESVISNLQRQFEKAAAEAGILIGSDQSSASPATPVASTGVKKRKRTKAISAGANENGNSANCDSTTGKSVKKGKASSVKKIRIGAINKLKNLHSCPLLCIDYKEKNIVVPMVSVRKERLLSFIGRQIILSDIDIIPLDKLIAKDKSIKVEMKARGEKE</sequence>
<dbReference type="PANTHER" id="PTHR13026:SF0">
    <property type="entry name" value="RIBOSOMAL RNA PROCESSING 1B"/>
    <property type="match status" value="1"/>
</dbReference>
<dbReference type="GO" id="GO:0006364">
    <property type="term" value="P:rRNA processing"/>
    <property type="evidence" value="ECO:0007669"/>
    <property type="project" value="UniProtKB-KW"/>
</dbReference>